<evidence type="ECO:0000313" key="3">
    <source>
        <dbReference type="Proteomes" id="UP000002985"/>
    </source>
</evidence>
<gene>
    <name evidence="2" type="ORF">KSU1_B0045</name>
</gene>
<accession>I3IGQ7</accession>
<dbReference type="STRING" id="247490.KSU1_B0045"/>
<protein>
    <recommendedName>
        <fullName evidence="1">Helix-turn-helix domain-containing protein</fullName>
    </recommendedName>
</protein>
<dbReference type="InterPro" id="IPR010093">
    <property type="entry name" value="SinI_DNA-bd"/>
</dbReference>
<evidence type="ECO:0000259" key="1">
    <source>
        <dbReference type="Pfam" id="PF12728"/>
    </source>
</evidence>
<keyword evidence="3" id="KW-1185">Reference proteome</keyword>
<dbReference type="InterPro" id="IPR041657">
    <property type="entry name" value="HTH_17"/>
</dbReference>
<dbReference type="GO" id="GO:0003677">
    <property type="term" value="F:DNA binding"/>
    <property type="evidence" value="ECO:0007669"/>
    <property type="project" value="InterPro"/>
</dbReference>
<name>I3IGQ7_9BACT</name>
<dbReference type="OrthoDB" id="597977at2"/>
<dbReference type="NCBIfam" id="TIGR01764">
    <property type="entry name" value="excise"/>
    <property type="match status" value="1"/>
</dbReference>
<dbReference type="AlphaFoldDB" id="I3IGQ7"/>
<organism evidence="2 3">
    <name type="scientific">Candidatus Jettenia caeni</name>
    <dbReference type="NCBI Taxonomy" id="247490"/>
    <lineage>
        <taxon>Bacteria</taxon>
        <taxon>Pseudomonadati</taxon>
        <taxon>Planctomycetota</taxon>
        <taxon>Candidatus Brocadiia</taxon>
        <taxon>Candidatus Brocadiales</taxon>
        <taxon>Candidatus Brocadiaceae</taxon>
        <taxon>Candidatus Jettenia</taxon>
    </lineage>
</organism>
<comment type="caution">
    <text evidence="2">The sequence shown here is derived from an EMBL/GenBank/DDBJ whole genome shotgun (WGS) entry which is preliminary data.</text>
</comment>
<sequence>MELKTIEITNGLMDMNQTAAYINIKLATLYAITMRKEIPFVKIGKLNRFRKQDLDVWIDKNAQG</sequence>
<dbReference type="Proteomes" id="UP000002985">
    <property type="component" value="Unassembled WGS sequence"/>
</dbReference>
<feature type="domain" description="Helix-turn-helix" evidence="1">
    <location>
        <begin position="12"/>
        <end position="61"/>
    </location>
</feature>
<reference evidence="2 3" key="1">
    <citation type="journal article" date="2012" name="FEBS Lett.">
        <title>Anammox organism KSU-1 expresses a NirK-type copper-containing nitrite reductase instead of a NirS-type with cytochrome cd1.</title>
        <authorList>
            <person name="Hira D."/>
            <person name="Toh H."/>
            <person name="Migita C.T."/>
            <person name="Okubo H."/>
            <person name="Nishiyama T."/>
            <person name="Hattori M."/>
            <person name="Furukawa K."/>
            <person name="Fujii T."/>
        </authorList>
    </citation>
    <scope>NUCLEOTIDE SEQUENCE [LARGE SCALE GENOMIC DNA]</scope>
</reference>
<dbReference type="Pfam" id="PF12728">
    <property type="entry name" value="HTH_17"/>
    <property type="match status" value="1"/>
</dbReference>
<evidence type="ECO:0000313" key="2">
    <source>
        <dbReference type="EMBL" id="GAB60902.1"/>
    </source>
</evidence>
<proteinExistence type="predicted"/>
<dbReference type="EMBL" id="BAFH01000002">
    <property type="protein sequence ID" value="GAB60902.1"/>
    <property type="molecule type" value="Genomic_DNA"/>
</dbReference>